<protein>
    <submittedName>
        <fullName evidence="1">Uncharacterized protein</fullName>
    </submittedName>
</protein>
<proteinExistence type="predicted"/>
<evidence type="ECO:0000313" key="1">
    <source>
        <dbReference type="Ensembl" id="ENSJHYP00000024269.1"/>
    </source>
</evidence>
<evidence type="ECO:0000313" key="2">
    <source>
        <dbReference type="Proteomes" id="UP000694408"/>
    </source>
</evidence>
<organism evidence="1 2">
    <name type="scientific">Junco hyemalis</name>
    <name type="common">Dark-eyed junco</name>
    <dbReference type="NCBI Taxonomy" id="40217"/>
    <lineage>
        <taxon>Eukaryota</taxon>
        <taxon>Metazoa</taxon>
        <taxon>Chordata</taxon>
        <taxon>Craniata</taxon>
        <taxon>Vertebrata</taxon>
        <taxon>Euteleostomi</taxon>
        <taxon>Archelosauria</taxon>
        <taxon>Archosauria</taxon>
        <taxon>Dinosauria</taxon>
        <taxon>Saurischia</taxon>
        <taxon>Theropoda</taxon>
        <taxon>Coelurosauria</taxon>
        <taxon>Aves</taxon>
        <taxon>Neognathae</taxon>
        <taxon>Neoaves</taxon>
        <taxon>Telluraves</taxon>
        <taxon>Australaves</taxon>
        <taxon>Passeriformes</taxon>
        <taxon>Passerellidae</taxon>
        <taxon>Junco</taxon>
    </lineage>
</organism>
<sequence>MTRKDLLQSQQGHKQLTEQDKVFLEQYKARKEAEMLQYQNELGQLKLRVYQAQSDIPLWVRNCGVGRGRSPKQAGTGV</sequence>
<name>A0A8C5JV85_JUNHY</name>
<reference evidence="1" key="2">
    <citation type="submission" date="2025-09" db="UniProtKB">
        <authorList>
            <consortium name="Ensembl"/>
        </authorList>
    </citation>
    <scope>IDENTIFICATION</scope>
</reference>
<keyword evidence="2" id="KW-1185">Reference proteome</keyword>
<reference evidence="1" key="1">
    <citation type="submission" date="2025-08" db="UniProtKB">
        <authorList>
            <consortium name="Ensembl"/>
        </authorList>
    </citation>
    <scope>IDENTIFICATION</scope>
</reference>
<dbReference type="OMA" id="IPLWVRN"/>
<dbReference type="Ensembl" id="ENSJHYT00000029253.1">
    <property type="protein sequence ID" value="ENSJHYP00000024269.1"/>
    <property type="gene ID" value="ENSJHYG00000018234.1"/>
</dbReference>
<dbReference type="Proteomes" id="UP000694408">
    <property type="component" value="Unplaced"/>
</dbReference>
<accession>A0A8C5JV85</accession>
<dbReference type="AlphaFoldDB" id="A0A8C5JV85"/>